<dbReference type="PANTHER" id="PTHR43308:SF5">
    <property type="entry name" value="S-LAYER PROTEIN _ PEPTIDOGLYCAN ENDO-BETA-N-ACETYLGLUCOSAMINIDASE"/>
    <property type="match status" value="1"/>
</dbReference>
<dbReference type="InterPro" id="IPR008964">
    <property type="entry name" value="Invasin/intimin_cell_adhesion"/>
</dbReference>
<sequence length="592" mass="61043">MTATVAPENATNKNVTWSSSDANVATVANGVVTPVSAGTATITVTTQDGGYTASSTLTVSPASAPVTVPGAPMNVTATAGNGQATVTFMAPDDNGGSTITRYVVTATPGGQTATGTSSPIVVTGLTNGTTYTFTVKAFNLAGGGAVSAASPAVTPVTPSSGGGGTPVVATPGNTQESDVEVLVNGKVENAGKATTTTVNNQTVTTVTVDPDKLNEKLAAEGNNAVVTIPVNTGSDVVIGELNGQMVKNMEQKQAVVEIKTQQATYSLPAGQIDIDSISNQLGQTANLEDIKIQIQIAAPSAEAAKAAEDAASVGGFTPVAAPVEFTVKGTYNGQTVEVSRFNSYVERTIAIPDGGDPNQITTGIVIDPDGTVRHVPTKITTVDGKHFAVINSLTNSLYSVVWHPIEFSDVQNHWAKDAVNDMGSRMIVDGTGDGLYSPNRNITRAELAAIIVRALGLKVESGSSTFTDVNSSAWYAGAVQTAYDYKLINGFGDGLFRPQEEITREQAMAIIDKAMTVTGLQAKLPQHDADASLSSFVDAAKVSSWAKEAVDDSLQAGIVTGRTGSELDPQADMTRAEIAAMIQRLLQKSDLI</sequence>
<dbReference type="InterPro" id="IPR003343">
    <property type="entry name" value="Big_2"/>
</dbReference>
<evidence type="ECO:0000259" key="1">
    <source>
        <dbReference type="PROSITE" id="PS50853"/>
    </source>
</evidence>
<organism evidence="3 4">
    <name type="scientific">Cohnella zeiphila</name>
    <dbReference type="NCBI Taxonomy" id="2761120"/>
    <lineage>
        <taxon>Bacteria</taxon>
        <taxon>Bacillati</taxon>
        <taxon>Bacillota</taxon>
        <taxon>Bacilli</taxon>
        <taxon>Bacillales</taxon>
        <taxon>Paenibacillaceae</taxon>
        <taxon>Cohnella</taxon>
    </lineage>
</organism>
<dbReference type="CDD" id="cd00063">
    <property type="entry name" value="FN3"/>
    <property type="match status" value="1"/>
</dbReference>
<feature type="domain" description="SLH" evidence="2">
    <location>
        <begin position="533"/>
        <end position="592"/>
    </location>
</feature>
<dbReference type="PROSITE" id="PS50853">
    <property type="entry name" value="FN3"/>
    <property type="match status" value="1"/>
</dbReference>
<gene>
    <name evidence="3" type="ORF">H7C18_34215</name>
</gene>
<comment type="caution">
    <text evidence="3">The sequence shown here is derived from an EMBL/GenBank/DDBJ whole genome shotgun (WGS) entry which is preliminary data.</text>
</comment>
<dbReference type="SMART" id="SM00060">
    <property type="entry name" value="FN3"/>
    <property type="match status" value="1"/>
</dbReference>
<keyword evidence="4" id="KW-1185">Reference proteome</keyword>
<dbReference type="SUPFAM" id="SSF49373">
    <property type="entry name" value="Invasin/intimin cell-adhesion fragments"/>
    <property type="match status" value="1"/>
</dbReference>
<dbReference type="InterPro" id="IPR036116">
    <property type="entry name" value="FN3_sf"/>
</dbReference>
<dbReference type="InterPro" id="IPR051465">
    <property type="entry name" value="Cell_Envelope_Struct_Comp"/>
</dbReference>
<dbReference type="SUPFAM" id="SSF49265">
    <property type="entry name" value="Fibronectin type III"/>
    <property type="match status" value="1"/>
</dbReference>
<reference evidence="3 4" key="1">
    <citation type="submission" date="2020-08" db="EMBL/GenBank/DDBJ databases">
        <title>Cohnella phylogeny.</title>
        <authorList>
            <person name="Dunlap C."/>
        </authorList>
    </citation>
    <scope>NUCLEOTIDE SEQUENCE [LARGE SCALE GENOMIC DNA]</scope>
    <source>
        <strain evidence="3 4">CBP 2801</strain>
    </source>
</reference>
<dbReference type="Gene3D" id="2.60.40.10">
    <property type="entry name" value="Immunoglobulins"/>
    <property type="match status" value="1"/>
</dbReference>
<protein>
    <submittedName>
        <fullName evidence="3">S-layer homology domain-containing protein</fullName>
    </submittedName>
</protein>
<dbReference type="InterPro" id="IPR003961">
    <property type="entry name" value="FN3_dom"/>
</dbReference>
<evidence type="ECO:0000313" key="4">
    <source>
        <dbReference type="Proteomes" id="UP000564644"/>
    </source>
</evidence>
<dbReference type="Pfam" id="PF00041">
    <property type="entry name" value="fn3"/>
    <property type="match status" value="1"/>
</dbReference>
<dbReference type="Gene3D" id="2.60.40.1080">
    <property type="match status" value="1"/>
</dbReference>
<feature type="domain" description="SLH" evidence="2">
    <location>
        <begin position="402"/>
        <end position="465"/>
    </location>
</feature>
<accession>A0A7X0STT8</accession>
<dbReference type="InterPro" id="IPR013783">
    <property type="entry name" value="Ig-like_fold"/>
</dbReference>
<dbReference type="Pfam" id="PF00395">
    <property type="entry name" value="SLH"/>
    <property type="match status" value="3"/>
</dbReference>
<dbReference type="EMBL" id="JACJVO010000064">
    <property type="protein sequence ID" value="MBB6735973.1"/>
    <property type="molecule type" value="Genomic_DNA"/>
</dbReference>
<name>A0A7X0STT8_9BACL</name>
<dbReference type="Pfam" id="PF02368">
    <property type="entry name" value="Big_2"/>
    <property type="match status" value="1"/>
</dbReference>
<proteinExistence type="predicted"/>
<dbReference type="PANTHER" id="PTHR43308">
    <property type="entry name" value="OUTER MEMBRANE PROTEIN ALPHA-RELATED"/>
    <property type="match status" value="1"/>
</dbReference>
<dbReference type="AlphaFoldDB" id="A0A7X0STT8"/>
<feature type="domain" description="SLH" evidence="2">
    <location>
        <begin position="466"/>
        <end position="525"/>
    </location>
</feature>
<dbReference type="InterPro" id="IPR001119">
    <property type="entry name" value="SLH_dom"/>
</dbReference>
<evidence type="ECO:0000259" key="2">
    <source>
        <dbReference type="PROSITE" id="PS51272"/>
    </source>
</evidence>
<evidence type="ECO:0000313" key="3">
    <source>
        <dbReference type="EMBL" id="MBB6735973.1"/>
    </source>
</evidence>
<feature type="domain" description="Fibronectin type-III" evidence="1">
    <location>
        <begin position="68"/>
        <end position="157"/>
    </location>
</feature>
<dbReference type="PROSITE" id="PS51272">
    <property type="entry name" value="SLH"/>
    <property type="match status" value="3"/>
</dbReference>
<dbReference type="Proteomes" id="UP000564644">
    <property type="component" value="Unassembled WGS sequence"/>
</dbReference>